<evidence type="ECO:0000256" key="11">
    <source>
        <dbReference type="SAM" id="SignalP"/>
    </source>
</evidence>
<sequence>MTLTRRRFLVTASLAGLAAAFGYAAPAPEVIWRGRVFGAEASIRLRSEAPERARSAIRAALGEIARVERAASLYRRDSELVRLNRTGVIVNPSTTLSGLLALCDALHAATEGAFDPSVQPLFTALAGGGDAARALGRVGWQRVSLTGREVRLGRGMALTLNGIAQGWAADRVAEALAARGFDEVMIDTGELRALGGGAGRGAGWPVQLQGRTLQLADRALATSEPLGTVLDRAGRIGHILDPRQGAVLPRWRKLAVSAPDAAVADGLSTALCLLDEEAQARALRHFPAARIEARLPA</sequence>
<dbReference type="GO" id="GO:0016740">
    <property type="term" value="F:transferase activity"/>
    <property type="evidence" value="ECO:0007669"/>
    <property type="project" value="UniProtKB-KW"/>
</dbReference>
<accession>A0A1G9DBG7</accession>
<keyword evidence="13" id="KW-1185">Reference proteome</keyword>
<dbReference type="STRING" id="990712.SAMN05216257_103424"/>
<keyword evidence="5" id="KW-0808">Transferase</keyword>
<dbReference type="AlphaFoldDB" id="A0A1G9DBG7"/>
<dbReference type="RefSeq" id="WP_092500175.1">
    <property type="nucleotide sequence ID" value="NZ_FNFV01000003.1"/>
</dbReference>
<keyword evidence="6" id="KW-0479">Metal-binding</keyword>
<dbReference type="GO" id="GO:0046872">
    <property type="term" value="F:metal ion binding"/>
    <property type="evidence" value="ECO:0007669"/>
    <property type="project" value="UniProtKB-KW"/>
</dbReference>
<evidence type="ECO:0000256" key="1">
    <source>
        <dbReference type="ARBA" id="ARBA00001946"/>
    </source>
</evidence>
<evidence type="ECO:0000256" key="7">
    <source>
        <dbReference type="ARBA" id="ARBA00022827"/>
    </source>
</evidence>
<dbReference type="EC" id="2.7.1.180" evidence="2"/>
<evidence type="ECO:0000256" key="3">
    <source>
        <dbReference type="ARBA" id="ARBA00016337"/>
    </source>
</evidence>
<feature type="chain" id="PRO_5039894483" description="FAD:protein FMN transferase" evidence="11">
    <location>
        <begin position="25"/>
        <end position="297"/>
    </location>
</feature>
<dbReference type="PROSITE" id="PS51318">
    <property type="entry name" value="TAT"/>
    <property type="match status" value="1"/>
</dbReference>
<dbReference type="InterPro" id="IPR003374">
    <property type="entry name" value="ApbE-like_sf"/>
</dbReference>
<evidence type="ECO:0000256" key="10">
    <source>
        <dbReference type="ARBA" id="ARBA00048540"/>
    </source>
</evidence>
<evidence type="ECO:0000256" key="4">
    <source>
        <dbReference type="ARBA" id="ARBA00022630"/>
    </source>
</evidence>
<keyword evidence="7" id="KW-0274">FAD</keyword>
<evidence type="ECO:0000256" key="8">
    <source>
        <dbReference type="ARBA" id="ARBA00022842"/>
    </source>
</evidence>
<dbReference type="InterPro" id="IPR006311">
    <property type="entry name" value="TAT_signal"/>
</dbReference>
<dbReference type="EMBL" id="FNFV01000003">
    <property type="protein sequence ID" value="SDK61232.1"/>
    <property type="molecule type" value="Genomic_DNA"/>
</dbReference>
<evidence type="ECO:0000256" key="9">
    <source>
        <dbReference type="ARBA" id="ARBA00031306"/>
    </source>
</evidence>
<dbReference type="PANTHER" id="PTHR30040:SF2">
    <property type="entry name" value="FAD:PROTEIN FMN TRANSFERASE"/>
    <property type="match status" value="1"/>
</dbReference>
<dbReference type="NCBIfam" id="TIGR01409">
    <property type="entry name" value="TAT_signal_seq"/>
    <property type="match status" value="1"/>
</dbReference>
<dbReference type="InterPro" id="IPR019546">
    <property type="entry name" value="TAT_signal_bac_arc"/>
</dbReference>
<dbReference type="OrthoDB" id="9778595at2"/>
<keyword evidence="4" id="KW-0285">Flavoprotein</keyword>
<protein>
    <recommendedName>
        <fullName evidence="3">FAD:protein FMN transferase</fullName>
        <ecNumber evidence="2">2.7.1.180</ecNumber>
    </recommendedName>
    <alternativeName>
        <fullName evidence="9">Flavin transferase</fullName>
    </alternativeName>
</protein>
<evidence type="ECO:0000313" key="12">
    <source>
        <dbReference type="EMBL" id="SDK61232.1"/>
    </source>
</evidence>
<organism evidence="12 13">
    <name type="scientific">Meinhardsimonia xiamenensis</name>
    <dbReference type="NCBI Taxonomy" id="990712"/>
    <lineage>
        <taxon>Bacteria</taxon>
        <taxon>Pseudomonadati</taxon>
        <taxon>Pseudomonadota</taxon>
        <taxon>Alphaproteobacteria</taxon>
        <taxon>Rhodobacterales</taxon>
        <taxon>Paracoccaceae</taxon>
        <taxon>Meinhardsimonia</taxon>
    </lineage>
</organism>
<comment type="catalytic activity">
    <reaction evidence="10">
        <text>L-threonyl-[protein] + FAD = FMN-L-threonyl-[protein] + AMP + H(+)</text>
        <dbReference type="Rhea" id="RHEA:36847"/>
        <dbReference type="Rhea" id="RHEA-COMP:11060"/>
        <dbReference type="Rhea" id="RHEA-COMP:11061"/>
        <dbReference type="ChEBI" id="CHEBI:15378"/>
        <dbReference type="ChEBI" id="CHEBI:30013"/>
        <dbReference type="ChEBI" id="CHEBI:57692"/>
        <dbReference type="ChEBI" id="CHEBI:74257"/>
        <dbReference type="ChEBI" id="CHEBI:456215"/>
        <dbReference type="EC" id="2.7.1.180"/>
    </reaction>
</comment>
<evidence type="ECO:0000256" key="6">
    <source>
        <dbReference type="ARBA" id="ARBA00022723"/>
    </source>
</evidence>
<proteinExistence type="predicted"/>
<feature type="signal peptide" evidence="11">
    <location>
        <begin position="1"/>
        <end position="24"/>
    </location>
</feature>
<dbReference type="Proteomes" id="UP000199328">
    <property type="component" value="Unassembled WGS sequence"/>
</dbReference>
<comment type="cofactor">
    <cofactor evidence="1">
        <name>Mg(2+)</name>
        <dbReference type="ChEBI" id="CHEBI:18420"/>
    </cofactor>
</comment>
<dbReference type="SUPFAM" id="SSF143631">
    <property type="entry name" value="ApbE-like"/>
    <property type="match status" value="1"/>
</dbReference>
<evidence type="ECO:0000256" key="2">
    <source>
        <dbReference type="ARBA" id="ARBA00011955"/>
    </source>
</evidence>
<reference evidence="13" key="1">
    <citation type="submission" date="2016-10" db="EMBL/GenBank/DDBJ databases">
        <authorList>
            <person name="Varghese N."/>
            <person name="Submissions S."/>
        </authorList>
    </citation>
    <scope>NUCLEOTIDE SEQUENCE [LARGE SCALE GENOMIC DNA]</scope>
    <source>
        <strain evidence="13">CGMCC 1.10789</strain>
    </source>
</reference>
<dbReference type="PANTHER" id="PTHR30040">
    <property type="entry name" value="THIAMINE BIOSYNTHESIS LIPOPROTEIN APBE"/>
    <property type="match status" value="1"/>
</dbReference>
<evidence type="ECO:0000256" key="5">
    <source>
        <dbReference type="ARBA" id="ARBA00022679"/>
    </source>
</evidence>
<gene>
    <name evidence="12" type="ORF">SAMN05216257_103424</name>
</gene>
<dbReference type="InterPro" id="IPR024932">
    <property type="entry name" value="ApbE"/>
</dbReference>
<keyword evidence="12" id="KW-0449">Lipoprotein</keyword>
<keyword evidence="8" id="KW-0460">Magnesium</keyword>
<dbReference type="Gene3D" id="3.10.520.10">
    <property type="entry name" value="ApbE-like domains"/>
    <property type="match status" value="1"/>
</dbReference>
<dbReference type="Pfam" id="PF02424">
    <property type="entry name" value="ApbE"/>
    <property type="match status" value="1"/>
</dbReference>
<evidence type="ECO:0000313" key="13">
    <source>
        <dbReference type="Proteomes" id="UP000199328"/>
    </source>
</evidence>
<keyword evidence="11" id="KW-0732">Signal</keyword>
<name>A0A1G9DBG7_9RHOB</name>